<keyword evidence="1" id="KW-1133">Transmembrane helix</keyword>
<sequence>MPVQNYPAENFDEEVKSLSKTKAQISKSNVKKKKSVNTMQDDLAGLITKKNKPKRKIVETFSSSSASDVEIQRKLTEVYTDKDGAIPDLTKLEKNERPLWKTILYSLIGVFSVFLIVALAGFFVFSKLETNNFTNEKISLKIDTPITIVSGQEGLYTITITNKEKVNLYNLDLELFYPDNFEYVDSLPKASGDKNNKWNFSVLNIGESKTIELKGKTIAALNSTQTFRGVLNFKPANLNANFKQETIVDVIVSSSVLSLDIEGPDKALANQDLEYILKYENLSEEVFSDIQIVVDYSESFVFSSSEPAASKETNDIWDIKELKAGEKGEIKIKGNYSTAEFGGNRDFVARMQLNYNNDYYPQNEETLITNVIKDQLSLQLITNGSAEDQSIGLGDLLVYTLHYKNTGEESLENIQIKATLNSEILDWSTLKDENNGTVDKNSIIWIGRNVPKLLKLGANEEGDISWQIRVSDASVVGDSKIGKFSVESYIEAKANQKGQLTGESSVITKSIINSVNSDLAIEAVARYYDEENVPLGLGPTEPRVGEESTYNIYLQLSNSLHDVENVQVRSKLPNNVSWSNRENHDIGDLSYNAATNEVIWNISNLKRSAKDVIASFNINIKPTNNDRGRVLILLSGISLSAKDSNTGTLITKDVKAITTSFDDPILGKIKGIVQ</sequence>
<proteinExistence type="predicted"/>
<feature type="transmembrane region" description="Helical" evidence="1">
    <location>
        <begin position="103"/>
        <end position="125"/>
    </location>
</feature>
<organism evidence="2 3">
    <name type="scientific">Candidatus Buchananbacteria bacterium CG10_big_fil_rev_8_21_14_0_10_33_19</name>
    <dbReference type="NCBI Taxonomy" id="1974525"/>
    <lineage>
        <taxon>Bacteria</taxon>
        <taxon>Candidatus Buchananiibacteriota</taxon>
    </lineage>
</organism>
<keyword evidence="1" id="KW-0812">Transmembrane</keyword>
<reference evidence="3" key="1">
    <citation type="submission" date="2017-09" db="EMBL/GenBank/DDBJ databases">
        <title>Depth-based differentiation of microbial function through sediment-hosted aquifers and enrichment of novel symbionts in the deep terrestrial subsurface.</title>
        <authorList>
            <person name="Probst A.J."/>
            <person name="Ladd B."/>
            <person name="Jarett J.K."/>
            <person name="Geller-Mcgrath D.E."/>
            <person name="Sieber C.M.K."/>
            <person name="Emerson J.B."/>
            <person name="Anantharaman K."/>
            <person name="Thomas B.C."/>
            <person name="Malmstrom R."/>
            <person name="Stieglmeier M."/>
            <person name="Klingl A."/>
            <person name="Woyke T."/>
            <person name="Ryan C.M."/>
            <person name="Banfield J.F."/>
        </authorList>
    </citation>
    <scope>NUCLEOTIDE SEQUENCE [LARGE SCALE GENOMIC DNA]</scope>
</reference>
<dbReference type="Gene3D" id="2.60.40.1170">
    <property type="entry name" value="Mu homology domain, subdomain B"/>
    <property type="match status" value="1"/>
</dbReference>
<dbReference type="Proteomes" id="UP000229056">
    <property type="component" value="Unassembled WGS sequence"/>
</dbReference>
<evidence type="ECO:0008006" key="4">
    <source>
        <dbReference type="Google" id="ProtNLM"/>
    </source>
</evidence>
<accession>A0A2H0W3S7</accession>
<name>A0A2H0W3S7_9BACT</name>
<dbReference type="PANTHER" id="PTHR34819">
    <property type="entry name" value="LARGE CYSTEINE-RICH PERIPLASMIC PROTEIN OMCB"/>
    <property type="match status" value="1"/>
</dbReference>
<dbReference type="EMBL" id="PEZY01000012">
    <property type="protein sequence ID" value="PIS06022.1"/>
    <property type="molecule type" value="Genomic_DNA"/>
</dbReference>
<dbReference type="AlphaFoldDB" id="A0A2H0W3S7"/>
<evidence type="ECO:0000313" key="2">
    <source>
        <dbReference type="EMBL" id="PIS06022.1"/>
    </source>
</evidence>
<gene>
    <name evidence="2" type="ORF">COT80_04630</name>
</gene>
<protein>
    <recommendedName>
        <fullName evidence="4">DUF11 domain-containing protein</fullName>
    </recommendedName>
</protein>
<evidence type="ECO:0000256" key="1">
    <source>
        <dbReference type="SAM" id="Phobius"/>
    </source>
</evidence>
<comment type="caution">
    <text evidence="2">The sequence shown here is derived from an EMBL/GenBank/DDBJ whole genome shotgun (WGS) entry which is preliminary data.</text>
</comment>
<dbReference type="InterPro" id="IPR051172">
    <property type="entry name" value="Chlamydia_OmcB"/>
</dbReference>
<keyword evidence="1" id="KW-0472">Membrane</keyword>
<evidence type="ECO:0000313" key="3">
    <source>
        <dbReference type="Proteomes" id="UP000229056"/>
    </source>
</evidence>